<dbReference type="AlphaFoldDB" id="A0AAV8ZEW7"/>
<dbReference type="Proteomes" id="UP001162156">
    <property type="component" value="Unassembled WGS sequence"/>
</dbReference>
<proteinExistence type="predicted"/>
<protein>
    <submittedName>
        <fullName evidence="2">Uncharacterized protein</fullName>
    </submittedName>
</protein>
<evidence type="ECO:0000313" key="3">
    <source>
        <dbReference type="Proteomes" id="UP001162156"/>
    </source>
</evidence>
<sequence>MLLNLVSNVSELYYTSSIPKPINRTQHKDGSGTGPYTRRNKPFPEKLNKLLNSVKDTVLHQLGTSDRTRHNDEGKYSWIDKFTQRIESDAYLLGTSNASTPQFFPKMPSKYASI</sequence>
<feature type="region of interest" description="Disordered" evidence="1">
    <location>
        <begin position="20"/>
        <end position="42"/>
    </location>
</feature>
<keyword evidence="3" id="KW-1185">Reference proteome</keyword>
<evidence type="ECO:0000256" key="1">
    <source>
        <dbReference type="SAM" id="MobiDB-lite"/>
    </source>
</evidence>
<accession>A0AAV8ZEW7</accession>
<reference evidence="2" key="1">
    <citation type="journal article" date="2023" name="Insect Mol. Biol.">
        <title>Genome sequencing provides insights into the evolution of gene families encoding plant cell wall-degrading enzymes in longhorned beetles.</title>
        <authorList>
            <person name="Shin N.R."/>
            <person name="Okamura Y."/>
            <person name="Kirsch R."/>
            <person name="Pauchet Y."/>
        </authorList>
    </citation>
    <scope>NUCLEOTIDE SEQUENCE</scope>
    <source>
        <strain evidence="2">RBIC_L_NR</strain>
    </source>
</reference>
<comment type="caution">
    <text evidence="2">The sequence shown here is derived from an EMBL/GenBank/DDBJ whole genome shotgun (WGS) entry which is preliminary data.</text>
</comment>
<dbReference type="EMBL" id="JANEYF010001578">
    <property type="protein sequence ID" value="KAJ8962936.1"/>
    <property type="molecule type" value="Genomic_DNA"/>
</dbReference>
<name>A0AAV8ZEW7_9CUCU</name>
<gene>
    <name evidence="2" type="ORF">NQ314_005653</name>
</gene>
<evidence type="ECO:0000313" key="2">
    <source>
        <dbReference type="EMBL" id="KAJ8962936.1"/>
    </source>
</evidence>
<organism evidence="2 3">
    <name type="scientific">Rhamnusium bicolor</name>
    <dbReference type="NCBI Taxonomy" id="1586634"/>
    <lineage>
        <taxon>Eukaryota</taxon>
        <taxon>Metazoa</taxon>
        <taxon>Ecdysozoa</taxon>
        <taxon>Arthropoda</taxon>
        <taxon>Hexapoda</taxon>
        <taxon>Insecta</taxon>
        <taxon>Pterygota</taxon>
        <taxon>Neoptera</taxon>
        <taxon>Endopterygota</taxon>
        <taxon>Coleoptera</taxon>
        <taxon>Polyphaga</taxon>
        <taxon>Cucujiformia</taxon>
        <taxon>Chrysomeloidea</taxon>
        <taxon>Cerambycidae</taxon>
        <taxon>Lepturinae</taxon>
        <taxon>Rhagiini</taxon>
        <taxon>Rhamnusium</taxon>
    </lineage>
</organism>